<evidence type="ECO:0000256" key="1">
    <source>
        <dbReference type="SAM" id="Phobius"/>
    </source>
</evidence>
<evidence type="ECO:0000313" key="2">
    <source>
        <dbReference type="EMBL" id="SMF94195.1"/>
    </source>
</evidence>
<feature type="transmembrane region" description="Helical" evidence="1">
    <location>
        <begin position="250"/>
        <end position="267"/>
    </location>
</feature>
<feature type="transmembrane region" description="Helical" evidence="1">
    <location>
        <begin position="326"/>
        <end position="343"/>
    </location>
</feature>
<reference evidence="2 3" key="1">
    <citation type="submission" date="2016-12" db="EMBL/GenBank/DDBJ databases">
        <authorList>
            <person name="Song W.-J."/>
            <person name="Kurnit D.M."/>
        </authorList>
    </citation>
    <scope>NUCLEOTIDE SEQUENCE [LARGE SCALE GENOMIC DNA]</scope>
    <source>
        <strain evidence="2 3">175</strain>
    </source>
</reference>
<name>A0A1Y6D2I6_9GAMM</name>
<feature type="transmembrane region" description="Helical" evidence="1">
    <location>
        <begin position="108"/>
        <end position="130"/>
    </location>
</feature>
<protein>
    <recommendedName>
        <fullName evidence="4">DUF2157 domain-containing protein</fullName>
    </recommendedName>
</protein>
<proteinExistence type="predicted"/>
<dbReference type="EMBL" id="FXAM01000001">
    <property type="protein sequence ID" value="SMF94195.1"/>
    <property type="molecule type" value="Genomic_DNA"/>
</dbReference>
<sequence>MNLYDSESQDRRESPNYRPGFYLRLLGTAILLLAMADFLVQGLNGLTPNYRYWIMPGFSLLLALCGLVCGYLWHDHKGARLFFALAAALVPVQFTQLGALIYAPPVELAGSALLLGDLALSLGVALPVAYLAFSILAKPRRASLLTELFLGCALFLLPSREPEVVAVLCLGLFGLLRLGWVRQRQDALMQAGEGVAALALAHLPLIIMIGRSAFLPWSWITTAALLTILAVVLFVDAARAGLLGGWAEPMGALAAFLALNCLLLALPVGVGGFGGWTAHALGGAALLFALGQKSLRQGPALRGLGTLLALLGCFLCLAVRRDHAAAMLFLAVGTALVYAGIAYRQRWVLFAGIVGYLAGAIFYARFTVNLYQASPWLTMIGLGIGILLFASFLEKQRKPLMEWGQRWWRTVNAWGR</sequence>
<keyword evidence="1" id="KW-0812">Transmembrane</keyword>
<dbReference type="Proteomes" id="UP000192923">
    <property type="component" value="Unassembled WGS sequence"/>
</dbReference>
<keyword evidence="1" id="KW-0472">Membrane</keyword>
<feature type="transmembrane region" description="Helical" evidence="1">
    <location>
        <begin position="192"/>
        <end position="211"/>
    </location>
</feature>
<feature type="transmembrane region" description="Helical" evidence="1">
    <location>
        <begin position="303"/>
        <end position="320"/>
    </location>
</feature>
<dbReference type="STRING" id="1760988.SAMN02949497_1504"/>
<feature type="transmembrane region" description="Helical" evidence="1">
    <location>
        <begin position="273"/>
        <end position="291"/>
    </location>
</feature>
<feature type="transmembrane region" description="Helical" evidence="1">
    <location>
        <begin position="217"/>
        <end position="238"/>
    </location>
</feature>
<dbReference type="RefSeq" id="WP_085211365.1">
    <property type="nucleotide sequence ID" value="NZ_FXAM01000001.1"/>
</dbReference>
<dbReference type="AlphaFoldDB" id="A0A1Y6D2I6"/>
<keyword evidence="1" id="KW-1133">Transmembrane helix</keyword>
<evidence type="ECO:0000313" key="3">
    <source>
        <dbReference type="Proteomes" id="UP000192923"/>
    </source>
</evidence>
<feature type="transmembrane region" description="Helical" evidence="1">
    <location>
        <begin position="21"/>
        <end position="40"/>
    </location>
</feature>
<gene>
    <name evidence="2" type="ORF">SAMN02949497_1504</name>
</gene>
<feature type="transmembrane region" description="Helical" evidence="1">
    <location>
        <begin position="81"/>
        <end position="102"/>
    </location>
</feature>
<feature type="transmembrane region" description="Helical" evidence="1">
    <location>
        <begin position="164"/>
        <end position="180"/>
    </location>
</feature>
<feature type="transmembrane region" description="Helical" evidence="1">
    <location>
        <begin position="374"/>
        <end position="393"/>
    </location>
</feature>
<organism evidence="2 3">
    <name type="scientific">Methylomagnum ishizawai</name>
    <dbReference type="NCBI Taxonomy" id="1760988"/>
    <lineage>
        <taxon>Bacteria</taxon>
        <taxon>Pseudomonadati</taxon>
        <taxon>Pseudomonadota</taxon>
        <taxon>Gammaproteobacteria</taxon>
        <taxon>Methylococcales</taxon>
        <taxon>Methylococcaceae</taxon>
        <taxon>Methylomagnum</taxon>
    </lineage>
</organism>
<feature type="transmembrane region" description="Helical" evidence="1">
    <location>
        <begin position="52"/>
        <end position="74"/>
    </location>
</feature>
<keyword evidence="3" id="KW-1185">Reference proteome</keyword>
<feature type="transmembrane region" description="Helical" evidence="1">
    <location>
        <begin position="348"/>
        <end position="368"/>
    </location>
</feature>
<accession>A0A1Y6D2I6</accession>
<feature type="transmembrane region" description="Helical" evidence="1">
    <location>
        <begin position="142"/>
        <end position="158"/>
    </location>
</feature>
<evidence type="ECO:0008006" key="4">
    <source>
        <dbReference type="Google" id="ProtNLM"/>
    </source>
</evidence>